<dbReference type="KEGG" id="alq:C7Y71_005280"/>
<keyword evidence="1" id="KW-1133">Transmembrane helix</keyword>
<evidence type="ECO:0000259" key="2">
    <source>
        <dbReference type="Pfam" id="PF18935"/>
    </source>
</evidence>
<gene>
    <name evidence="3" type="ORF">C7Y71_005280</name>
</gene>
<sequence>MFLSKKQLKAIQRQQFRPNPQRALWLALVLPGAGQIYNRKYWKLPIFYGGFVGCTYALVWNQKMYRDYSQAYLDIMDDNPETKSYMDILPPRYNISGREEWFKTFFKNRKNRYRRYRDLSAFAFIGVYALSVIDAYVDAQLSVFDISPDLSLSLRPAVIQSEKNSRTVCSYGIGCNLNF</sequence>
<dbReference type="Proteomes" id="UP000249375">
    <property type="component" value="Chromosome"/>
</dbReference>
<reference evidence="3 4" key="1">
    <citation type="submission" date="2018-11" db="EMBL/GenBank/DDBJ databases">
        <authorList>
            <person name="Na S.W."/>
            <person name="Baik M."/>
        </authorList>
    </citation>
    <scope>NUCLEOTIDE SEQUENCE [LARGE SCALE GENOMIC DNA]</scope>
    <source>
        <strain evidence="3 4">E39</strain>
    </source>
</reference>
<dbReference type="InterPro" id="IPR043738">
    <property type="entry name" value="DUF5683"/>
</dbReference>
<keyword evidence="1" id="KW-0472">Membrane</keyword>
<keyword evidence="1" id="KW-0812">Transmembrane</keyword>
<name>A0A5P8E9Y2_9BACT</name>
<organism evidence="3 4">
    <name type="scientific">Pseudoprevotella muciniphila</name>
    <dbReference type="NCBI Taxonomy" id="2133944"/>
    <lineage>
        <taxon>Bacteria</taxon>
        <taxon>Pseudomonadati</taxon>
        <taxon>Bacteroidota</taxon>
        <taxon>Bacteroidia</taxon>
        <taxon>Bacteroidales</taxon>
        <taxon>Prevotellaceae</taxon>
        <taxon>Pseudoprevotella</taxon>
    </lineage>
</organism>
<dbReference type="EMBL" id="CP033459">
    <property type="protein sequence ID" value="QFQ13727.1"/>
    <property type="molecule type" value="Genomic_DNA"/>
</dbReference>
<dbReference type="AlphaFoldDB" id="A0A5P8E9Y2"/>
<proteinExistence type="predicted"/>
<evidence type="ECO:0000313" key="3">
    <source>
        <dbReference type="EMBL" id="QFQ13727.1"/>
    </source>
</evidence>
<evidence type="ECO:0000313" key="4">
    <source>
        <dbReference type="Proteomes" id="UP000249375"/>
    </source>
</evidence>
<dbReference type="OrthoDB" id="9813910at2"/>
<feature type="transmembrane region" description="Helical" evidence="1">
    <location>
        <begin position="44"/>
        <end position="60"/>
    </location>
</feature>
<feature type="domain" description="DUF5683" evidence="2">
    <location>
        <begin position="17"/>
        <end position="179"/>
    </location>
</feature>
<dbReference type="Pfam" id="PF18935">
    <property type="entry name" value="DUF5683"/>
    <property type="match status" value="1"/>
</dbReference>
<feature type="transmembrane region" description="Helical" evidence="1">
    <location>
        <begin position="119"/>
        <end position="137"/>
    </location>
</feature>
<evidence type="ECO:0000256" key="1">
    <source>
        <dbReference type="SAM" id="Phobius"/>
    </source>
</evidence>
<accession>A0A5P8E9Y2</accession>
<keyword evidence="4" id="KW-1185">Reference proteome</keyword>
<protein>
    <recommendedName>
        <fullName evidence="2">DUF5683 domain-containing protein</fullName>
    </recommendedName>
</protein>